<dbReference type="EMBL" id="JAAGMS010000333">
    <property type="protein sequence ID" value="NEC02205.1"/>
    <property type="molecule type" value="Genomic_DNA"/>
</dbReference>
<evidence type="ECO:0000256" key="1">
    <source>
        <dbReference type="SAM" id="MobiDB-lite"/>
    </source>
</evidence>
<dbReference type="InterPro" id="IPR017520">
    <property type="entry name" value="CHP03086"/>
</dbReference>
<dbReference type="NCBIfam" id="TIGR03086">
    <property type="entry name" value="TIGR03086 family metal-binding protein"/>
    <property type="match status" value="1"/>
</dbReference>
<proteinExistence type="predicted"/>
<comment type="caution">
    <text evidence="3">The sequence shown here is derived from an EMBL/GenBank/DDBJ whole genome shotgun (WGS) entry which is preliminary data.</text>
</comment>
<dbReference type="GO" id="GO:0046872">
    <property type="term" value="F:metal ion binding"/>
    <property type="evidence" value="ECO:0007669"/>
    <property type="project" value="InterPro"/>
</dbReference>
<evidence type="ECO:0000259" key="2">
    <source>
        <dbReference type="Pfam" id="PF11716"/>
    </source>
</evidence>
<dbReference type="SUPFAM" id="SSF109854">
    <property type="entry name" value="DinB/YfiT-like putative metalloenzymes"/>
    <property type="match status" value="1"/>
</dbReference>
<feature type="compositionally biased region" description="Low complexity" evidence="1">
    <location>
        <begin position="188"/>
        <end position="218"/>
    </location>
</feature>
<feature type="region of interest" description="Disordered" evidence="1">
    <location>
        <begin position="184"/>
        <end position="218"/>
    </location>
</feature>
<dbReference type="RefSeq" id="WP_164216561.1">
    <property type="nucleotide sequence ID" value="NZ_JAAGMS010000333.1"/>
</dbReference>
<gene>
    <name evidence="3" type="ORF">G3I58_30165</name>
</gene>
<feature type="domain" description="Mycothiol-dependent maleylpyruvate isomerase metal-binding" evidence="2">
    <location>
        <begin position="10"/>
        <end position="126"/>
    </location>
</feature>
<dbReference type="InterPro" id="IPR024344">
    <property type="entry name" value="MDMPI_metal-binding"/>
</dbReference>
<accession>A0A7K3RJ43</accession>
<dbReference type="Gene3D" id="1.20.120.450">
    <property type="entry name" value="dinb family like domain"/>
    <property type="match status" value="1"/>
</dbReference>
<dbReference type="AlphaFoldDB" id="A0A7K3RJ43"/>
<protein>
    <submittedName>
        <fullName evidence="3">TIGR03086 family protein</fullName>
    </submittedName>
</protein>
<dbReference type="Proteomes" id="UP000470951">
    <property type="component" value="Unassembled WGS sequence"/>
</dbReference>
<sequence>MTQTIGELLESAADRALPVVRGIDDGQLGGGTPCAEYDVRALVNHLFQVVVNFRALAAREEVDFGQVPEFVAGDWRGRFGDETARLVEAWSVPGVEEGTTGRMGLPARTVGLMVLGDLTVHAWDLARATGADFVPEESVVDELGPGLAAMAPQAREMKVFGEPFPVGEGASAFERLLAVTGRDPGWRPTGIAGTTGTPGAAGAAGTTGTPGTPGTSGA</sequence>
<dbReference type="InterPro" id="IPR034660">
    <property type="entry name" value="DinB/YfiT-like"/>
</dbReference>
<dbReference type="Pfam" id="PF11716">
    <property type="entry name" value="MDMPI_N"/>
    <property type="match status" value="1"/>
</dbReference>
<dbReference type="NCBIfam" id="TIGR03083">
    <property type="entry name" value="maleylpyruvate isomerase family mycothiol-dependent enzyme"/>
    <property type="match status" value="1"/>
</dbReference>
<organism evidence="3 4">
    <name type="scientific">Streptomyces anulatus</name>
    <name type="common">Streptomyces chrysomallus</name>
    <dbReference type="NCBI Taxonomy" id="1892"/>
    <lineage>
        <taxon>Bacteria</taxon>
        <taxon>Bacillati</taxon>
        <taxon>Actinomycetota</taxon>
        <taxon>Actinomycetes</taxon>
        <taxon>Kitasatosporales</taxon>
        <taxon>Streptomycetaceae</taxon>
        <taxon>Streptomyces</taxon>
    </lineage>
</organism>
<evidence type="ECO:0000313" key="4">
    <source>
        <dbReference type="Proteomes" id="UP000470951"/>
    </source>
</evidence>
<dbReference type="InterPro" id="IPR017517">
    <property type="entry name" value="Maleyloyr_isom"/>
</dbReference>
<reference evidence="3 4" key="1">
    <citation type="submission" date="2020-01" db="EMBL/GenBank/DDBJ databases">
        <title>Insect and environment-associated Actinomycetes.</title>
        <authorList>
            <person name="Currrie C."/>
            <person name="Chevrette M."/>
            <person name="Carlson C."/>
            <person name="Stubbendieck R."/>
            <person name="Wendt-Pienkowski E."/>
        </authorList>
    </citation>
    <scope>NUCLEOTIDE SEQUENCE [LARGE SCALE GENOMIC DNA]</scope>
    <source>
        <strain evidence="3 4">SID7903</strain>
    </source>
</reference>
<name>A0A7K3RJ43_STRAQ</name>
<evidence type="ECO:0000313" key="3">
    <source>
        <dbReference type="EMBL" id="NEC02205.1"/>
    </source>
</evidence>